<protein>
    <recommendedName>
        <fullName evidence="4">Lipoprotein</fullName>
    </recommendedName>
</protein>
<evidence type="ECO:0008006" key="4">
    <source>
        <dbReference type="Google" id="ProtNLM"/>
    </source>
</evidence>
<organism evidence="2 3">
    <name type="scientific">Candidatus Francisella endociliophora</name>
    <dbReference type="NCBI Taxonomy" id="653937"/>
    <lineage>
        <taxon>Bacteria</taxon>
        <taxon>Pseudomonadati</taxon>
        <taxon>Pseudomonadota</taxon>
        <taxon>Gammaproteobacteria</taxon>
        <taxon>Thiotrichales</taxon>
        <taxon>Francisellaceae</taxon>
        <taxon>Francisella</taxon>
    </lineage>
</organism>
<dbReference type="Proteomes" id="UP000029672">
    <property type="component" value="Chromosome"/>
</dbReference>
<keyword evidence="1" id="KW-0732">Signal</keyword>
<sequence>MKKIIAVILVSLIISSCSFWSKFTSDVTTIKIDYKKNILEVDNYNDRNFNIEIINKNAEDGKYYASEDIVVKKGSHKYKLIFNQISKKSVDVLMKYSQTNTMYIYSSVEQNAQLSNSVNITYKDHTDVKTELLPTKATVIFNSSLAPTFYKVLGTSITNRGGMSRSEISTALPISLSEKEVVIGGVSNTYSPKEINCSALNHNCDE</sequence>
<dbReference type="HOGENOM" id="CLU_1330308_0_0_6"/>
<evidence type="ECO:0000256" key="1">
    <source>
        <dbReference type="SAM" id="SignalP"/>
    </source>
</evidence>
<proteinExistence type="predicted"/>
<dbReference type="EMBL" id="CP009574">
    <property type="protein sequence ID" value="AIT10214.1"/>
    <property type="molecule type" value="Genomic_DNA"/>
</dbReference>
<keyword evidence="3" id="KW-1185">Reference proteome</keyword>
<feature type="signal peptide" evidence="1">
    <location>
        <begin position="1"/>
        <end position="21"/>
    </location>
</feature>
<dbReference type="KEGG" id="frf:LO80_09680"/>
<evidence type="ECO:0000313" key="3">
    <source>
        <dbReference type="Proteomes" id="UP000029672"/>
    </source>
</evidence>
<dbReference type="AlphaFoldDB" id="A0A097ERM3"/>
<dbReference type="RefSeq" id="WP_040010588.1">
    <property type="nucleotide sequence ID" value="NZ_CP009574.1"/>
</dbReference>
<feature type="chain" id="PRO_5001934390" description="Lipoprotein" evidence="1">
    <location>
        <begin position="22"/>
        <end position="206"/>
    </location>
</feature>
<name>A0A097ERM3_9GAMM</name>
<dbReference type="OrthoDB" id="9837501at2"/>
<dbReference type="PROSITE" id="PS51257">
    <property type="entry name" value="PROKAR_LIPOPROTEIN"/>
    <property type="match status" value="1"/>
</dbReference>
<dbReference type="STRING" id="1547445.LO80_09680"/>
<evidence type="ECO:0000313" key="2">
    <source>
        <dbReference type="EMBL" id="AIT10214.1"/>
    </source>
</evidence>
<gene>
    <name evidence="2" type="ORF">LO80_09680</name>
</gene>
<reference evidence="2 3" key="1">
    <citation type="submission" date="2014-10" db="EMBL/GenBank/DDBJ databases">
        <title>Whole genome sequence of Francisella endociliophora strain FSC1006, isolated from a laboratory culture of the marine ciliate Euplotes raikovi.</title>
        <authorList>
            <person name="Granberg M."/>
            <person name="Backman S."/>
            <person name="Lundmark E."/>
            <person name="Nilsson E."/>
            <person name="Karlsson E."/>
            <person name="Thelaus J."/>
            <person name="Ohrman C."/>
            <person name="Larkeryd A."/>
            <person name="Stenberg P."/>
        </authorList>
    </citation>
    <scope>NUCLEOTIDE SEQUENCE [LARGE SCALE GENOMIC DNA]</scope>
    <source>
        <strain evidence="2 3">FSC1006</strain>
    </source>
</reference>
<accession>A0A097ERM3</accession>